<dbReference type="InterPro" id="IPR018200">
    <property type="entry name" value="USP_CS"/>
</dbReference>
<dbReference type="OrthoDB" id="21192at2759"/>
<evidence type="ECO:0000256" key="3">
    <source>
        <dbReference type="ARBA" id="ARBA00022771"/>
    </source>
</evidence>
<dbReference type="GO" id="GO:0008270">
    <property type="term" value="F:zinc ion binding"/>
    <property type="evidence" value="ECO:0007669"/>
    <property type="project" value="UniProtKB-KW"/>
</dbReference>
<dbReference type="PROSITE" id="PS00972">
    <property type="entry name" value="USP_1"/>
    <property type="match status" value="1"/>
</dbReference>
<comment type="catalytic activity">
    <reaction evidence="1 6">
        <text>Thiol-dependent hydrolysis of ester, thioester, amide, peptide and isopeptide bonds formed by the C-terminal Gly of ubiquitin (a 76-residue protein attached to proteins as an intracellular targeting signal).</text>
        <dbReference type="EC" id="3.4.19.12"/>
    </reaction>
</comment>
<accession>Q9GRV2</accession>
<dbReference type="Reactome" id="R-CEL-5689880">
    <property type="pathway name" value="Ub-specific processing proteases"/>
</dbReference>
<keyword evidence="10" id="KW-1185">Reference proteome</keyword>
<dbReference type="GO" id="GO:0016579">
    <property type="term" value="P:protein deubiquitination"/>
    <property type="evidence" value="ECO:0007669"/>
    <property type="project" value="InterPro"/>
</dbReference>
<evidence type="ECO:0000313" key="10">
    <source>
        <dbReference type="Proteomes" id="UP000001940"/>
    </source>
</evidence>
<dbReference type="KEGG" id="cel:CELE_Y71A12B.9"/>
<dbReference type="PaxDb" id="6239-Y71A12B.9"/>
<dbReference type="Proteomes" id="UP000001940">
    <property type="component" value="Chromosome I"/>
</dbReference>
<dbReference type="PROSITE" id="PS00973">
    <property type="entry name" value="USP_2"/>
    <property type="match status" value="1"/>
</dbReference>
<dbReference type="PhylomeDB" id="Q9GRV2"/>
<dbReference type="PROSITE" id="PS50235">
    <property type="entry name" value="USP_3"/>
    <property type="match status" value="1"/>
</dbReference>
<keyword evidence="6 9" id="KW-0378">Hydrolase</keyword>
<dbReference type="SMR" id="Q9GRV2"/>
<dbReference type="PANTHER" id="PTHR21646:SF19">
    <property type="entry name" value="UBIQUITIN CARBOXYL-TERMINAL HYDROLASE 3"/>
    <property type="match status" value="1"/>
</dbReference>
<dbReference type="SUPFAM" id="SSF54001">
    <property type="entry name" value="Cysteine proteinases"/>
    <property type="match status" value="1"/>
</dbReference>
<dbReference type="WormBase" id="Y71A12B.9">
    <property type="protein sequence ID" value="CE47231"/>
    <property type="gene ID" value="WBGene00013506"/>
    <property type="gene designation" value="usp-3"/>
</dbReference>
<keyword evidence="6" id="KW-0833">Ubl conjugation pathway</keyword>
<name>Q9GRV2_CAEEL</name>
<dbReference type="InParanoid" id="Q9GRV2"/>
<evidence type="ECO:0000256" key="5">
    <source>
        <dbReference type="PROSITE-ProRule" id="PRU00502"/>
    </source>
</evidence>
<evidence type="ECO:0000256" key="6">
    <source>
        <dbReference type="RuleBase" id="RU366025"/>
    </source>
</evidence>
<feature type="domain" description="USP" evidence="7">
    <location>
        <begin position="229"/>
        <end position="545"/>
    </location>
</feature>
<dbReference type="Gene3D" id="3.30.40.10">
    <property type="entry name" value="Zinc/RING finger domain, C3HC4 (zinc finger)"/>
    <property type="match status" value="1"/>
</dbReference>
<dbReference type="AGR" id="WB:WBGene00013506"/>
<gene>
    <name evidence="9 11" type="primary">usp-3</name>
    <name evidence="9" type="ORF">CELE_Y71A12B.9</name>
    <name evidence="11" type="ORF">Y71A12B.9</name>
</gene>
<dbReference type="InterPro" id="IPR028889">
    <property type="entry name" value="USP"/>
</dbReference>
<evidence type="ECO:0000313" key="11">
    <source>
        <dbReference type="WormBase" id="Y71A12B.9"/>
    </source>
</evidence>
<keyword evidence="3 5" id="KW-0863">Zinc-finger</keyword>
<dbReference type="InterPro" id="IPR050185">
    <property type="entry name" value="Ub_carboxyl-term_hydrolase"/>
</dbReference>
<dbReference type="FunFam" id="3.90.70.10:FF:000189">
    <property type="entry name" value="Ubiquitinyl hydrolase 1"/>
    <property type="match status" value="1"/>
</dbReference>
<protein>
    <recommendedName>
        <fullName evidence="6">Ubiquitin carboxyl-terminal hydrolase</fullName>
        <ecNumber evidence="6">3.4.19.12</ecNumber>
    </recommendedName>
</protein>
<feature type="domain" description="UBP-type" evidence="8">
    <location>
        <begin position="32"/>
        <end position="132"/>
    </location>
</feature>
<reference evidence="9 10" key="1">
    <citation type="journal article" date="1998" name="Science">
        <title>Genome sequence of the nematode C. elegans: a platform for investigating biology.</title>
        <authorList>
            <consortium name="The C. elegans sequencing consortium"/>
            <person name="Sulson J.E."/>
            <person name="Waterston R."/>
        </authorList>
    </citation>
    <scope>NUCLEOTIDE SEQUENCE [LARGE SCALE GENOMIC DNA]</scope>
    <source>
        <strain evidence="9 10">Bristol N2</strain>
    </source>
</reference>
<evidence type="ECO:0000256" key="1">
    <source>
        <dbReference type="ARBA" id="ARBA00000707"/>
    </source>
</evidence>
<sequence length="550" mass="62274">MLCTHIKAEDCVERVPKGMFRKKQDMEDNNLFLEGNSNRGKVVKNQEIIKTFCDECDNCNKSLMCLTCGRILCGRNDSGHALHHFEETSHPVVIDCISFELYCYSCDDEVSLDFEPSLYGVLKSLKLLFDREDVMEGGDGPTIPAQPFQTVTSVASTFTQKLHVAPASRNSKKKRGKKGKVSPMFVDTPPFQQQQGAAVIHDVTLSSTNSTSSGSGGATSSSEIAYRPRGMRNVGNTCFMNAVLQALASISEFREYIMSLSSLEDYIHDEKEPKNGGNYCYLTDEYRKLLISQSARSFREPTAPNEFREAFISVCPRFRGFRQHDSHEFMRYFMDSLHTEMRKCRKLPGMPDDKHTPISKYFEGTLQSSVICQTCRNCSNKIDEFMDLSLDIPAQRNASKVRLSDCLSTFFKLEMLEKGEKPECAKCKTKQTCSKQMFIRKLPQVLCLHMKRFRDNGGKNDAIIDFPMGQLDVTQFLTDDSDEAPCTYSLQSIIVHIGYGCGSGHYIAFGKRNGRWFQFDDTVVKGVDEAHVSKQKAYVLLYTKIIRKID</sequence>
<dbReference type="OMA" id="MHFNDHT"/>
<dbReference type="STRING" id="6239.Y71A12B.9.1"/>
<dbReference type="EC" id="3.4.19.12" evidence="6"/>
<dbReference type="GeneID" id="190579"/>
<evidence type="ECO:0000256" key="2">
    <source>
        <dbReference type="ARBA" id="ARBA00022723"/>
    </source>
</evidence>
<evidence type="ECO:0007829" key="12">
    <source>
        <dbReference type="PeptideAtlas" id="Q9GRV2"/>
    </source>
</evidence>
<dbReference type="InterPro" id="IPR001607">
    <property type="entry name" value="Znf_UBP"/>
</dbReference>
<keyword evidence="2" id="KW-0479">Metal-binding</keyword>
<evidence type="ECO:0000259" key="8">
    <source>
        <dbReference type="PROSITE" id="PS50271"/>
    </source>
</evidence>
<keyword evidence="6" id="KW-0788">Thiol protease</keyword>
<dbReference type="GO" id="GO:0006508">
    <property type="term" value="P:proteolysis"/>
    <property type="evidence" value="ECO:0007669"/>
    <property type="project" value="UniProtKB-KW"/>
</dbReference>
<dbReference type="AlphaFoldDB" id="Q9GRV2"/>
<evidence type="ECO:0000313" key="9">
    <source>
        <dbReference type="EMBL" id="CAC14423.3"/>
    </source>
</evidence>
<evidence type="ECO:0000259" key="7">
    <source>
        <dbReference type="PROSITE" id="PS50235"/>
    </source>
</evidence>
<evidence type="ECO:0000256" key="4">
    <source>
        <dbReference type="ARBA" id="ARBA00022833"/>
    </source>
</evidence>
<dbReference type="Pfam" id="PF00443">
    <property type="entry name" value="UCH"/>
    <property type="match status" value="1"/>
</dbReference>
<dbReference type="PeptideAtlas" id="Q9GRV2"/>
<dbReference type="EMBL" id="BX284601">
    <property type="protein sequence ID" value="CAC14423.3"/>
    <property type="molecule type" value="Genomic_DNA"/>
</dbReference>
<dbReference type="SUPFAM" id="SSF57850">
    <property type="entry name" value="RING/U-box"/>
    <property type="match status" value="1"/>
</dbReference>
<dbReference type="UCSC" id="Y71A12B.9">
    <property type="organism name" value="c. elegans"/>
</dbReference>
<keyword evidence="12" id="KW-1267">Proteomics identification</keyword>
<dbReference type="InterPro" id="IPR001394">
    <property type="entry name" value="Peptidase_C19_UCH"/>
</dbReference>
<dbReference type="eggNOG" id="KOG1867">
    <property type="taxonomic scope" value="Eukaryota"/>
</dbReference>
<comment type="similarity">
    <text evidence="6">Belongs to the peptidase C19 family.</text>
</comment>
<dbReference type="Bgee" id="WBGene00013506">
    <property type="expression patterns" value="Expressed in pharyngeal muscle cell (C elegans) and 3 other cell types or tissues"/>
</dbReference>
<dbReference type="GO" id="GO:0005737">
    <property type="term" value="C:cytoplasm"/>
    <property type="evidence" value="ECO:0000318"/>
    <property type="project" value="GO_Central"/>
</dbReference>
<dbReference type="Gene3D" id="3.90.70.10">
    <property type="entry name" value="Cysteine proteinases"/>
    <property type="match status" value="1"/>
</dbReference>
<dbReference type="PANTHER" id="PTHR21646">
    <property type="entry name" value="UBIQUITIN CARBOXYL-TERMINAL HYDROLASE"/>
    <property type="match status" value="1"/>
</dbReference>
<keyword evidence="4" id="KW-0862">Zinc</keyword>
<dbReference type="Pfam" id="PF02148">
    <property type="entry name" value="zf-UBP"/>
    <property type="match status" value="1"/>
</dbReference>
<dbReference type="HOGENOM" id="CLU_008279_13_2_1"/>
<proteinExistence type="evidence at protein level"/>
<dbReference type="GO" id="GO:0004843">
    <property type="term" value="F:cysteine-type deubiquitinase activity"/>
    <property type="evidence" value="ECO:0007669"/>
    <property type="project" value="UniProtKB-UniRule"/>
</dbReference>
<dbReference type="InterPro" id="IPR038765">
    <property type="entry name" value="Papain-like_cys_pep_sf"/>
</dbReference>
<dbReference type="RefSeq" id="NP_493434.3">
    <property type="nucleotide sequence ID" value="NM_061033.5"/>
</dbReference>
<dbReference type="FunCoup" id="Q9GRV2">
    <property type="interactions" value="2812"/>
</dbReference>
<dbReference type="CTD" id="190579"/>
<organism evidence="9 10">
    <name type="scientific">Caenorhabditis elegans</name>
    <dbReference type="NCBI Taxonomy" id="6239"/>
    <lineage>
        <taxon>Eukaryota</taxon>
        <taxon>Metazoa</taxon>
        <taxon>Ecdysozoa</taxon>
        <taxon>Nematoda</taxon>
        <taxon>Chromadorea</taxon>
        <taxon>Rhabditida</taxon>
        <taxon>Rhabditina</taxon>
        <taxon>Rhabditomorpha</taxon>
        <taxon>Rhabditoidea</taxon>
        <taxon>Rhabditidae</taxon>
        <taxon>Peloderinae</taxon>
        <taxon>Caenorhabditis</taxon>
    </lineage>
</organism>
<dbReference type="InterPro" id="IPR013083">
    <property type="entry name" value="Znf_RING/FYVE/PHD"/>
</dbReference>
<keyword evidence="6" id="KW-0645">Protease</keyword>
<dbReference type="SMART" id="SM00290">
    <property type="entry name" value="ZnF_UBP"/>
    <property type="match status" value="1"/>
</dbReference>
<dbReference type="PROSITE" id="PS50271">
    <property type="entry name" value="ZF_UBP"/>
    <property type="match status" value="1"/>
</dbReference>